<dbReference type="Proteomes" id="UP001433508">
    <property type="component" value="Unassembled WGS sequence"/>
</dbReference>
<sequence>MPSFLRRSSTSGSRASNPGTASSDNNNNKENRRSRLSSGSTKITPEERSRMKQRTANIADPILTAMREEQPFEVSAAHLGEHSSVSPEMHMRDMFGNVIQEPDRSNPTRSRSERPLDTIRSFEYAVTGDRHLKEQIFRERLPWEGRRYQQAYNPSAYGDDSYDNVGQAQQHHDYTPPPPATPAAAPPRQTIQLGNSAESAYVDAESLVPNKPQKEKKRGLFGRKK</sequence>
<protein>
    <submittedName>
        <fullName evidence="1">Uncharacterized protein</fullName>
    </submittedName>
</protein>
<evidence type="ECO:0000313" key="2">
    <source>
        <dbReference type="Proteomes" id="UP001433508"/>
    </source>
</evidence>
<keyword evidence="2" id="KW-1185">Reference proteome</keyword>
<evidence type="ECO:0000313" key="1">
    <source>
        <dbReference type="EMBL" id="KAK9240160.1"/>
    </source>
</evidence>
<proteinExistence type="predicted"/>
<accession>A0ACC3T942</accession>
<name>A0ACC3T942_LIPKO</name>
<gene>
    <name evidence="1" type="ORF">V1525DRAFT_371075</name>
</gene>
<dbReference type="EMBL" id="MU971341">
    <property type="protein sequence ID" value="KAK9240160.1"/>
    <property type="molecule type" value="Genomic_DNA"/>
</dbReference>
<comment type="caution">
    <text evidence="1">The sequence shown here is derived from an EMBL/GenBank/DDBJ whole genome shotgun (WGS) entry which is preliminary data.</text>
</comment>
<reference evidence="2" key="1">
    <citation type="journal article" date="2024" name="Front. Bioeng. Biotechnol.">
        <title>Genome-scale model development and genomic sequencing of the oleaginous clade Lipomyces.</title>
        <authorList>
            <person name="Czajka J.J."/>
            <person name="Han Y."/>
            <person name="Kim J."/>
            <person name="Mondo S.J."/>
            <person name="Hofstad B.A."/>
            <person name="Robles A."/>
            <person name="Haridas S."/>
            <person name="Riley R."/>
            <person name="LaButti K."/>
            <person name="Pangilinan J."/>
            <person name="Andreopoulos W."/>
            <person name="Lipzen A."/>
            <person name="Yan J."/>
            <person name="Wang M."/>
            <person name="Ng V."/>
            <person name="Grigoriev I.V."/>
            <person name="Spatafora J.W."/>
            <person name="Magnuson J.K."/>
            <person name="Baker S.E."/>
            <person name="Pomraning K.R."/>
        </authorList>
    </citation>
    <scope>NUCLEOTIDE SEQUENCE [LARGE SCALE GENOMIC DNA]</scope>
    <source>
        <strain evidence="2">CBS 7786</strain>
    </source>
</reference>
<organism evidence="1 2">
    <name type="scientific">Lipomyces kononenkoae</name>
    <name type="common">Yeast</name>
    <dbReference type="NCBI Taxonomy" id="34357"/>
    <lineage>
        <taxon>Eukaryota</taxon>
        <taxon>Fungi</taxon>
        <taxon>Dikarya</taxon>
        <taxon>Ascomycota</taxon>
        <taxon>Saccharomycotina</taxon>
        <taxon>Lipomycetes</taxon>
        <taxon>Lipomycetales</taxon>
        <taxon>Lipomycetaceae</taxon>
        <taxon>Lipomyces</taxon>
    </lineage>
</organism>